<evidence type="ECO:0000256" key="11">
    <source>
        <dbReference type="SAM" id="Phobius"/>
    </source>
</evidence>
<keyword evidence="14" id="KW-1185">Reference proteome</keyword>
<sequence>MASPSPKDERKHIFPSFLYLLTSSTLLAGLSTGNQTVSCWIYSWLVGSTATLYFFSLSLSSHSSVTLKTKPPSPTIIYISSNLILLIPKALPFPLFSLQCSPRKETWEERKKKRKREKHTDTHTLTQTEISFTSTSLLQLAASAAAAASSAAKVLHPMEASWGGGRGGGEDRHRSRREPLGLLNGAAIFDQTISDPTVDVATEQRPNNNNTFTTSSPSSNPDPVSFAFAAASSPGHPSMTSPPSSAKPMPSVRYRECRRNHAASVGGSVLDGCGEFMPAGEEGTIESLRCAACNCHRNFHRKESDTEVPSPLAAGYRRNSSISLAPLQLPGPPSAPVLHHHHGHGGIARTPPPYTSVSIVPPMSVAFGGGGGGTESSSEDLNLFGTNTPTGHGHHHNQPSSGGAYFESSGSKSSKRFRTKFTQEQKERMTEFAEKIGWRIQGQCDEHVERFCAEVGVKRQVFKVWMHNNKNAGRSSGRQQQTAGPKTDLEADNDHHPEEH</sequence>
<keyword evidence="4" id="KW-0862">Zinc</keyword>
<feature type="region of interest" description="Disordered" evidence="10">
    <location>
        <begin position="385"/>
        <end position="424"/>
    </location>
</feature>
<dbReference type="SUPFAM" id="SSF46689">
    <property type="entry name" value="Homeodomain-like"/>
    <property type="match status" value="1"/>
</dbReference>
<evidence type="ECO:0000313" key="13">
    <source>
        <dbReference type="EMBL" id="KAK4782546.1"/>
    </source>
</evidence>
<keyword evidence="9" id="KW-0539">Nucleus</keyword>
<keyword evidence="11" id="KW-0472">Membrane</keyword>
<accession>A0AAN7LAQ5</accession>
<dbReference type="InterPro" id="IPR006456">
    <property type="entry name" value="ZF_HD_homeobox_Cys/His_dimer"/>
</dbReference>
<feature type="region of interest" description="Disordered" evidence="10">
    <location>
        <begin position="468"/>
        <end position="500"/>
    </location>
</feature>
<organism evidence="13 14">
    <name type="scientific">Trapa natans</name>
    <name type="common">Water chestnut</name>
    <dbReference type="NCBI Taxonomy" id="22666"/>
    <lineage>
        <taxon>Eukaryota</taxon>
        <taxon>Viridiplantae</taxon>
        <taxon>Streptophyta</taxon>
        <taxon>Embryophyta</taxon>
        <taxon>Tracheophyta</taxon>
        <taxon>Spermatophyta</taxon>
        <taxon>Magnoliopsida</taxon>
        <taxon>eudicotyledons</taxon>
        <taxon>Gunneridae</taxon>
        <taxon>Pentapetalae</taxon>
        <taxon>rosids</taxon>
        <taxon>malvids</taxon>
        <taxon>Myrtales</taxon>
        <taxon>Lythraceae</taxon>
        <taxon>Trapa</taxon>
    </lineage>
</organism>
<keyword evidence="3" id="KW-0863">Zinc-finger</keyword>
<evidence type="ECO:0000256" key="6">
    <source>
        <dbReference type="ARBA" id="ARBA00023125"/>
    </source>
</evidence>
<keyword evidence="8" id="KW-0804">Transcription</keyword>
<dbReference type="Gene3D" id="1.10.10.60">
    <property type="entry name" value="Homeodomain-like"/>
    <property type="match status" value="1"/>
</dbReference>
<name>A0AAN7LAQ5_TRANT</name>
<feature type="compositionally biased region" description="Low complexity" evidence="10">
    <location>
        <begin position="206"/>
        <end position="233"/>
    </location>
</feature>
<feature type="domain" description="ZF-HD dimerization-type" evidence="12">
    <location>
        <begin position="254"/>
        <end position="303"/>
    </location>
</feature>
<keyword evidence="7" id="KW-0371">Homeobox</keyword>
<evidence type="ECO:0000259" key="12">
    <source>
        <dbReference type="PROSITE" id="PS51523"/>
    </source>
</evidence>
<evidence type="ECO:0000256" key="5">
    <source>
        <dbReference type="ARBA" id="ARBA00023015"/>
    </source>
</evidence>
<dbReference type="GO" id="GO:0005634">
    <property type="term" value="C:nucleus"/>
    <property type="evidence" value="ECO:0007669"/>
    <property type="project" value="UniProtKB-SubCell"/>
</dbReference>
<dbReference type="AlphaFoldDB" id="A0AAN7LAQ5"/>
<evidence type="ECO:0000256" key="3">
    <source>
        <dbReference type="ARBA" id="ARBA00022771"/>
    </source>
</evidence>
<evidence type="ECO:0000313" key="14">
    <source>
        <dbReference type="Proteomes" id="UP001346149"/>
    </source>
</evidence>
<dbReference type="PROSITE" id="PS51523">
    <property type="entry name" value="ZF_HD_DIMER"/>
    <property type="match status" value="1"/>
</dbReference>
<evidence type="ECO:0000256" key="8">
    <source>
        <dbReference type="ARBA" id="ARBA00023163"/>
    </source>
</evidence>
<comment type="caution">
    <text evidence="13">The sequence shown here is derived from an EMBL/GenBank/DDBJ whole genome shotgun (WGS) entry which is preliminary data.</text>
</comment>
<keyword evidence="11" id="KW-1133">Transmembrane helix</keyword>
<gene>
    <name evidence="13" type="ORF">SAY86_016648</name>
</gene>
<evidence type="ECO:0000256" key="2">
    <source>
        <dbReference type="ARBA" id="ARBA00022723"/>
    </source>
</evidence>
<dbReference type="GO" id="GO:0050793">
    <property type="term" value="P:regulation of developmental process"/>
    <property type="evidence" value="ECO:0007669"/>
    <property type="project" value="TreeGrafter"/>
</dbReference>
<evidence type="ECO:0000256" key="10">
    <source>
        <dbReference type="SAM" id="MobiDB-lite"/>
    </source>
</evidence>
<keyword evidence="6" id="KW-0238">DNA-binding</keyword>
<dbReference type="FunFam" id="1.10.10.60:FF:000257">
    <property type="entry name" value="Zinc-finger homeodomain protein 2"/>
    <property type="match status" value="1"/>
</dbReference>
<dbReference type="Pfam" id="PF04770">
    <property type="entry name" value="ZF-HD_dimer"/>
    <property type="match status" value="1"/>
</dbReference>
<evidence type="ECO:0000256" key="4">
    <source>
        <dbReference type="ARBA" id="ARBA00022833"/>
    </source>
</evidence>
<feature type="transmembrane region" description="Helical" evidence="11">
    <location>
        <begin position="37"/>
        <end position="56"/>
    </location>
</feature>
<dbReference type="NCBIfam" id="TIGR01566">
    <property type="entry name" value="ZF_HD_prot_N"/>
    <property type="match status" value="1"/>
</dbReference>
<dbReference type="EMBL" id="JAXQNO010000016">
    <property type="protein sequence ID" value="KAK4782546.1"/>
    <property type="molecule type" value="Genomic_DNA"/>
</dbReference>
<comment type="subcellular location">
    <subcellularLocation>
        <location evidence="1">Nucleus</location>
    </subcellularLocation>
</comment>
<evidence type="ECO:0000256" key="1">
    <source>
        <dbReference type="ARBA" id="ARBA00004123"/>
    </source>
</evidence>
<keyword evidence="2" id="KW-0479">Metal-binding</keyword>
<feature type="region of interest" description="Disordered" evidence="10">
    <location>
        <begin position="201"/>
        <end position="250"/>
    </location>
</feature>
<dbReference type="InterPro" id="IPR006455">
    <property type="entry name" value="Homeodomain_ZF_HD"/>
</dbReference>
<dbReference type="Proteomes" id="UP001346149">
    <property type="component" value="Unassembled WGS sequence"/>
</dbReference>
<protein>
    <recommendedName>
        <fullName evidence="12">ZF-HD dimerization-type domain-containing protein</fullName>
    </recommendedName>
</protein>
<feature type="region of interest" description="Disordered" evidence="10">
    <location>
        <begin position="107"/>
        <end position="126"/>
    </location>
</feature>
<reference evidence="13 14" key="1">
    <citation type="journal article" date="2023" name="Hortic Res">
        <title>Pangenome of water caltrop reveals structural variations and asymmetric subgenome divergence after allopolyploidization.</title>
        <authorList>
            <person name="Zhang X."/>
            <person name="Chen Y."/>
            <person name="Wang L."/>
            <person name="Yuan Y."/>
            <person name="Fang M."/>
            <person name="Shi L."/>
            <person name="Lu R."/>
            <person name="Comes H.P."/>
            <person name="Ma Y."/>
            <person name="Chen Y."/>
            <person name="Huang G."/>
            <person name="Zhou Y."/>
            <person name="Zheng Z."/>
            <person name="Qiu Y."/>
        </authorList>
    </citation>
    <scope>NUCLEOTIDE SEQUENCE [LARGE SCALE GENOMIC DNA]</scope>
    <source>
        <strain evidence="13">F231</strain>
    </source>
</reference>
<keyword evidence="5" id="KW-0805">Transcription regulation</keyword>
<feature type="transmembrane region" description="Helical" evidence="11">
    <location>
        <begin position="76"/>
        <end position="96"/>
    </location>
</feature>
<evidence type="ECO:0000256" key="7">
    <source>
        <dbReference type="ARBA" id="ARBA00023155"/>
    </source>
</evidence>
<proteinExistence type="predicted"/>
<dbReference type="InterPro" id="IPR009057">
    <property type="entry name" value="Homeodomain-like_sf"/>
</dbReference>
<dbReference type="PANTHER" id="PTHR31948">
    <property type="entry name" value="ZINC-FINGER HOMEODOMAIN PROTEIN 2"/>
    <property type="match status" value="1"/>
</dbReference>
<feature type="compositionally biased region" description="Polar residues" evidence="10">
    <location>
        <begin position="468"/>
        <end position="484"/>
    </location>
</feature>
<dbReference type="GO" id="GO:0008270">
    <property type="term" value="F:zinc ion binding"/>
    <property type="evidence" value="ECO:0007669"/>
    <property type="project" value="UniProtKB-KW"/>
</dbReference>
<dbReference type="NCBIfam" id="TIGR01565">
    <property type="entry name" value="homeo_ZF_HD"/>
    <property type="match status" value="1"/>
</dbReference>
<dbReference type="GO" id="GO:0000976">
    <property type="term" value="F:transcription cis-regulatory region binding"/>
    <property type="evidence" value="ECO:0007669"/>
    <property type="project" value="TreeGrafter"/>
</dbReference>
<keyword evidence="11" id="KW-0812">Transmembrane</keyword>
<feature type="compositionally biased region" description="Basic and acidic residues" evidence="10">
    <location>
        <begin position="487"/>
        <end position="500"/>
    </location>
</feature>
<dbReference type="PANTHER" id="PTHR31948:SF60">
    <property type="entry name" value="ZINC-FINGER HOMEODOMAIN PROTEIN 5"/>
    <property type="match status" value="1"/>
</dbReference>
<dbReference type="GO" id="GO:0003700">
    <property type="term" value="F:DNA-binding transcription factor activity"/>
    <property type="evidence" value="ECO:0007669"/>
    <property type="project" value="TreeGrafter"/>
</dbReference>
<feature type="transmembrane region" description="Helical" evidence="11">
    <location>
        <begin position="12"/>
        <end position="30"/>
    </location>
</feature>
<evidence type="ECO:0000256" key="9">
    <source>
        <dbReference type="ARBA" id="ARBA00023242"/>
    </source>
</evidence>